<evidence type="ECO:0000256" key="1">
    <source>
        <dbReference type="SAM" id="SignalP"/>
    </source>
</evidence>
<dbReference type="AlphaFoldDB" id="A0A9D5D1E9"/>
<feature type="signal peptide" evidence="1">
    <location>
        <begin position="1"/>
        <end position="27"/>
    </location>
</feature>
<dbReference type="Proteomes" id="UP001085076">
    <property type="component" value="Miscellaneous, Linkage group lg02"/>
</dbReference>
<reference evidence="2" key="1">
    <citation type="submission" date="2021-03" db="EMBL/GenBank/DDBJ databases">
        <authorList>
            <person name="Li Z."/>
            <person name="Yang C."/>
        </authorList>
    </citation>
    <scope>NUCLEOTIDE SEQUENCE</scope>
    <source>
        <strain evidence="2">Dzin_1.0</strain>
        <tissue evidence="2">Leaf</tissue>
    </source>
</reference>
<dbReference type="PANTHER" id="PTHR31676">
    <property type="entry name" value="T31J12.3 PROTEIN-RELATED"/>
    <property type="match status" value="1"/>
</dbReference>
<accession>A0A9D5D1E9</accession>
<keyword evidence="1" id="KW-0732">Signal</keyword>
<dbReference type="EMBL" id="JAGGNH010000002">
    <property type="protein sequence ID" value="KAJ0982749.1"/>
    <property type="molecule type" value="Genomic_DNA"/>
</dbReference>
<dbReference type="SUPFAM" id="SSF141562">
    <property type="entry name" value="At5g01610-like"/>
    <property type="match status" value="1"/>
</dbReference>
<gene>
    <name evidence="2" type="ORF">J5N97_011004</name>
</gene>
<dbReference type="InterPro" id="IPR036758">
    <property type="entry name" value="At5g01610-like"/>
</dbReference>
<name>A0A9D5D1E9_9LILI</name>
<evidence type="ECO:0000313" key="2">
    <source>
        <dbReference type="EMBL" id="KAJ0982749.1"/>
    </source>
</evidence>
<dbReference type="Pfam" id="PF04398">
    <property type="entry name" value="DUF538"/>
    <property type="match status" value="1"/>
</dbReference>
<feature type="chain" id="PRO_5039352710" evidence="1">
    <location>
        <begin position="28"/>
        <end position="152"/>
    </location>
</feature>
<dbReference type="PANTHER" id="PTHR31676:SF96">
    <property type="entry name" value="EXPRESSED PROTEIN"/>
    <property type="match status" value="1"/>
</dbReference>
<evidence type="ECO:0000313" key="3">
    <source>
        <dbReference type="Proteomes" id="UP001085076"/>
    </source>
</evidence>
<organism evidence="2 3">
    <name type="scientific">Dioscorea zingiberensis</name>
    <dbReference type="NCBI Taxonomy" id="325984"/>
    <lineage>
        <taxon>Eukaryota</taxon>
        <taxon>Viridiplantae</taxon>
        <taxon>Streptophyta</taxon>
        <taxon>Embryophyta</taxon>
        <taxon>Tracheophyta</taxon>
        <taxon>Spermatophyta</taxon>
        <taxon>Magnoliopsida</taxon>
        <taxon>Liliopsida</taxon>
        <taxon>Dioscoreales</taxon>
        <taxon>Dioscoreaceae</taxon>
        <taxon>Dioscorea</taxon>
    </lineage>
</organism>
<dbReference type="InterPro" id="IPR007493">
    <property type="entry name" value="DUF538"/>
</dbReference>
<sequence length="152" mass="16950">MATLHRGFSASSILLLLLLVLVSSSSASPVHEILKKNALPPGIFPDTAKNYTLFSEGRILIKLDAPCNVQFDDLFQYGRVIWGKLEYGRISEISGIWFKQMITWIPITGIVAPANHDFVVLLFTLISKKYPAKNFKEIPSCRADESLPISEV</sequence>
<reference evidence="2" key="2">
    <citation type="journal article" date="2022" name="Hortic Res">
        <title>The genome of Dioscorea zingiberensis sheds light on the biosynthesis, origin and evolution of the medicinally important diosgenin saponins.</title>
        <authorList>
            <person name="Li Y."/>
            <person name="Tan C."/>
            <person name="Li Z."/>
            <person name="Guo J."/>
            <person name="Li S."/>
            <person name="Chen X."/>
            <person name="Wang C."/>
            <person name="Dai X."/>
            <person name="Yang H."/>
            <person name="Song W."/>
            <person name="Hou L."/>
            <person name="Xu J."/>
            <person name="Tong Z."/>
            <person name="Xu A."/>
            <person name="Yuan X."/>
            <person name="Wang W."/>
            <person name="Yang Q."/>
            <person name="Chen L."/>
            <person name="Sun Z."/>
            <person name="Wang K."/>
            <person name="Pan B."/>
            <person name="Chen J."/>
            <person name="Bao Y."/>
            <person name="Liu F."/>
            <person name="Qi X."/>
            <person name="Gang D.R."/>
            <person name="Wen J."/>
            <person name="Li J."/>
        </authorList>
    </citation>
    <scope>NUCLEOTIDE SEQUENCE</scope>
    <source>
        <strain evidence="2">Dzin_1.0</strain>
    </source>
</reference>
<dbReference type="OrthoDB" id="622488at2759"/>
<keyword evidence="3" id="KW-1185">Reference proteome</keyword>
<dbReference type="Gene3D" id="2.30.240.10">
    <property type="entry name" value="At5g01610-like"/>
    <property type="match status" value="1"/>
</dbReference>
<proteinExistence type="predicted"/>
<comment type="caution">
    <text evidence="2">The sequence shown here is derived from an EMBL/GenBank/DDBJ whole genome shotgun (WGS) entry which is preliminary data.</text>
</comment>
<protein>
    <submittedName>
        <fullName evidence="2">Uncharacterized protein</fullName>
    </submittedName>
</protein>